<evidence type="ECO:0000256" key="1">
    <source>
        <dbReference type="ARBA" id="ARBA00002121"/>
    </source>
</evidence>
<evidence type="ECO:0000256" key="8">
    <source>
        <dbReference type="ARBA" id="ARBA00022741"/>
    </source>
</evidence>
<dbReference type="InterPro" id="IPR002606">
    <property type="entry name" value="Riboflavin_kinase_bac"/>
</dbReference>
<keyword evidence="12" id="KW-0511">Multifunctional enzyme</keyword>
<evidence type="ECO:0000256" key="6">
    <source>
        <dbReference type="ARBA" id="ARBA00022679"/>
    </source>
</evidence>
<gene>
    <name evidence="17" type="primary">ribF</name>
    <name evidence="17" type="ORF">CHX27_06480</name>
</gene>
<dbReference type="GO" id="GO:0009398">
    <property type="term" value="P:FMN biosynthetic process"/>
    <property type="evidence" value="ECO:0007669"/>
    <property type="project" value="UniProtKB-UniRule"/>
</dbReference>
<dbReference type="RefSeq" id="WP_094485948.1">
    <property type="nucleotide sequence ID" value="NZ_NOXX01000184.1"/>
</dbReference>
<dbReference type="GO" id="GO:0003919">
    <property type="term" value="F:FMN adenylyltransferase activity"/>
    <property type="evidence" value="ECO:0007669"/>
    <property type="project" value="UniProtKB-UniRule"/>
</dbReference>
<keyword evidence="4 15" id="KW-0285">Flavoprotein</keyword>
<evidence type="ECO:0000256" key="2">
    <source>
        <dbReference type="ARBA" id="ARBA00004726"/>
    </source>
</evidence>
<comment type="catalytic activity">
    <reaction evidence="14 15">
        <text>FMN + ATP + H(+) = FAD + diphosphate</text>
        <dbReference type="Rhea" id="RHEA:17237"/>
        <dbReference type="ChEBI" id="CHEBI:15378"/>
        <dbReference type="ChEBI" id="CHEBI:30616"/>
        <dbReference type="ChEBI" id="CHEBI:33019"/>
        <dbReference type="ChEBI" id="CHEBI:57692"/>
        <dbReference type="ChEBI" id="CHEBI:58210"/>
        <dbReference type="EC" id="2.7.7.2"/>
    </reaction>
</comment>
<dbReference type="EC" id="2.7.1.26" evidence="15"/>
<dbReference type="UniPathway" id="UPA00276">
    <property type="reaction ID" value="UER00406"/>
</dbReference>
<keyword evidence="6 15" id="KW-0808">Transferase</keyword>
<accession>A0A255ZV18</accession>
<comment type="similarity">
    <text evidence="15">Belongs to the ribF family.</text>
</comment>
<evidence type="ECO:0000256" key="14">
    <source>
        <dbReference type="ARBA" id="ARBA00049494"/>
    </source>
</evidence>
<comment type="catalytic activity">
    <reaction evidence="13 15">
        <text>riboflavin + ATP = FMN + ADP + H(+)</text>
        <dbReference type="Rhea" id="RHEA:14357"/>
        <dbReference type="ChEBI" id="CHEBI:15378"/>
        <dbReference type="ChEBI" id="CHEBI:30616"/>
        <dbReference type="ChEBI" id="CHEBI:57986"/>
        <dbReference type="ChEBI" id="CHEBI:58210"/>
        <dbReference type="ChEBI" id="CHEBI:456216"/>
        <dbReference type="EC" id="2.7.1.26"/>
    </reaction>
</comment>
<dbReference type="NCBIfam" id="NF004160">
    <property type="entry name" value="PRK05627.1-3"/>
    <property type="match status" value="1"/>
</dbReference>
<dbReference type="NCBIfam" id="NF004162">
    <property type="entry name" value="PRK05627.1-5"/>
    <property type="match status" value="1"/>
</dbReference>
<dbReference type="PANTHER" id="PTHR22749:SF6">
    <property type="entry name" value="RIBOFLAVIN KINASE"/>
    <property type="match status" value="1"/>
</dbReference>
<dbReference type="InterPro" id="IPR014729">
    <property type="entry name" value="Rossmann-like_a/b/a_fold"/>
</dbReference>
<dbReference type="InterPro" id="IPR023468">
    <property type="entry name" value="Riboflavin_kinase"/>
</dbReference>
<dbReference type="SUPFAM" id="SSF82114">
    <property type="entry name" value="Riboflavin kinase-like"/>
    <property type="match status" value="1"/>
</dbReference>
<dbReference type="NCBIfam" id="TIGR00083">
    <property type="entry name" value="ribF"/>
    <property type="match status" value="1"/>
</dbReference>
<dbReference type="InterPro" id="IPR015864">
    <property type="entry name" value="FAD_synthase"/>
</dbReference>
<evidence type="ECO:0000256" key="12">
    <source>
        <dbReference type="ARBA" id="ARBA00023268"/>
    </source>
</evidence>
<dbReference type="InterPro" id="IPR023465">
    <property type="entry name" value="Riboflavin_kinase_dom_sf"/>
</dbReference>
<evidence type="ECO:0000256" key="7">
    <source>
        <dbReference type="ARBA" id="ARBA00022695"/>
    </source>
</evidence>
<dbReference type="Gene3D" id="2.40.30.30">
    <property type="entry name" value="Riboflavin kinase-like"/>
    <property type="match status" value="1"/>
</dbReference>
<dbReference type="SUPFAM" id="SSF52374">
    <property type="entry name" value="Nucleotidylyl transferase"/>
    <property type="match status" value="1"/>
</dbReference>
<dbReference type="AlphaFoldDB" id="A0A255ZV18"/>
<keyword evidence="9 15" id="KW-0418">Kinase</keyword>
<comment type="pathway">
    <text evidence="2 15">Cofactor biosynthesis; FAD biosynthesis; FAD from FMN: step 1/1.</text>
</comment>
<evidence type="ECO:0000259" key="16">
    <source>
        <dbReference type="SMART" id="SM00904"/>
    </source>
</evidence>
<evidence type="ECO:0000313" key="17">
    <source>
        <dbReference type="EMBL" id="OYQ45276.1"/>
    </source>
</evidence>
<dbReference type="Pfam" id="PF06574">
    <property type="entry name" value="FAD_syn"/>
    <property type="match status" value="1"/>
</dbReference>
<evidence type="ECO:0000256" key="5">
    <source>
        <dbReference type="ARBA" id="ARBA00022643"/>
    </source>
</evidence>
<organism evidence="17 18">
    <name type="scientific">Flavobacterium aurantiibacter</name>
    <dbReference type="NCBI Taxonomy" id="2023067"/>
    <lineage>
        <taxon>Bacteria</taxon>
        <taxon>Pseudomonadati</taxon>
        <taxon>Bacteroidota</taxon>
        <taxon>Flavobacteriia</taxon>
        <taxon>Flavobacteriales</taxon>
        <taxon>Flavobacteriaceae</taxon>
        <taxon>Flavobacterium</taxon>
    </lineage>
</organism>
<dbReference type="UniPathway" id="UPA00277">
    <property type="reaction ID" value="UER00407"/>
</dbReference>
<keyword evidence="18" id="KW-1185">Reference proteome</keyword>
<dbReference type="EC" id="2.7.7.2" evidence="15"/>
<evidence type="ECO:0000256" key="4">
    <source>
        <dbReference type="ARBA" id="ARBA00022630"/>
    </source>
</evidence>
<evidence type="ECO:0000256" key="11">
    <source>
        <dbReference type="ARBA" id="ARBA00022840"/>
    </source>
</evidence>
<comment type="function">
    <text evidence="1">Catalyzes the phosphorylation of riboflavin to FMN followed by the adenylation of FMN to FAD.</text>
</comment>
<dbReference type="EMBL" id="NOXX01000184">
    <property type="protein sequence ID" value="OYQ45276.1"/>
    <property type="molecule type" value="Genomic_DNA"/>
</dbReference>
<dbReference type="FunFam" id="3.40.50.620:FF:000021">
    <property type="entry name" value="Riboflavin biosynthesis protein"/>
    <property type="match status" value="1"/>
</dbReference>
<dbReference type="PANTHER" id="PTHR22749">
    <property type="entry name" value="RIBOFLAVIN KINASE/FMN ADENYLYLTRANSFERASE"/>
    <property type="match status" value="1"/>
</dbReference>
<evidence type="ECO:0000256" key="9">
    <source>
        <dbReference type="ARBA" id="ARBA00022777"/>
    </source>
</evidence>
<evidence type="ECO:0000256" key="13">
    <source>
        <dbReference type="ARBA" id="ARBA00047880"/>
    </source>
</evidence>
<evidence type="ECO:0000256" key="15">
    <source>
        <dbReference type="PIRNR" id="PIRNR004491"/>
    </source>
</evidence>
<sequence>MQTFFSIAEFQSTRPLLLTVGTFDGVHLGHQAILSQIASEAEAQGLASAVLTFHPHPRMVLKPNEPMYLLQTIEEKQAAIADLGIDYLIVQPFDAAFSELDAETYVKQLLVDKLQVSKMLVGYDHRFGAKRQADYSDLQRFGAQYGFEVEQLSQQTVDALTISSTEIRTALLSGQVALAEKLLGRPYDFTGTVVHGKKLGRTIGYPTANIEITDFHKLVPGLGIYAVISEIDGQMVKGMMSIGTNPTVGGQTRTIEIYYFDFEGDLYGKTITTYCLGYLRAEAKFESLEQLKKALEQDADDSFAVFNEKGIH</sequence>
<keyword evidence="10 15" id="KW-0274">FAD</keyword>
<feature type="domain" description="Riboflavin kinase" evidence="16">
    <location>
        <begin position="182"/>
        <end position="307"/>
    </location>
</feature>
<reference evidence="17 18" key="1">
    <citation type="submission" date="2017-07" db="EMBL/GenBank/DDBJ databases">
        <title>Flavobacterium cyanobacteriorum sp. nov., isolated from cyanobacterial aggregates in a eutrophic lake.</title>
        <authorList>
            <person name="Cai H."/>
        </authorList>
    </citation>
    <scope>NUCLEOTIDE SEQUENCE [LARGE SCALE GENOMIC DNA]</scope>
    <source>
        <strain evidence="17 18">TH167</strain>
    </source>
</reference>
<evidence type="ECO:0000313" key="18">
    <source>
        <dbReference type="Proteomes" id="UP000216035"/>
    </source>
</evidence>
<dbReference type="CDD" id="cd02064">
    <property type="entry name" value="FAD_synthetase_N"/>
    <property type="match status" value="1"/>
</dbReference>
<dbReference type="SMART" id="SM00904">
    <property type="entry name" value="Flavokinase"/>
    <property type="match status" value="1"/>
</dbReference>
<keyword evidence="11 15" id="KW-0067">ATP-binding</keyword>
<name>A0A255ZV18_9FLAO</name>
<evidence type="ECO:0000256" key="10">
    <source>
        <dbReference type="ARBA" id="ARBA00022827"/>
    </source>
</evidence>
<comment type="caution">
    <text evidence="17">The sequence shown here is derived from an EMBL/GenBank/DDBJ whole genome shotgun (WGS) entry which is preliminary data.</text>
</comment>
<evidence type="ECO:0000256" key="3">
    <source>
        <dbReference type="ARBA" id="ARBA00005201"/>
    </source>
</evidence>
<keyword evidence="7 15" id="KW-0548">Nucleotidyltransferase</keyword>
<proteinExistence type="inferred from homology"/>
<comment type="pathway">
    <text evidence="3 15">Cofactor biosynthesis; FMN biosynthesis; FMN from riboflavin (ATP route): step 1/1.</text>
</comment>
<dbReference type="Gene3D" id="3.40.50.620">
    <property type="entry name" value="HUPs"/>
    <property type="match status" value="1"/>
</dbReference>
<dbReference type="GO" id="GO:0009231">
    <property type="term" value="P:riboflavin biosynthetic process"/>
    <property type="evidence" value="ECO:0007669"/>
    <property type="project" value="InterPro"/>
</dbReference>
<dbReference type="OrthoDB" id="9803667at2"/>
<protein>
    <recommendedName>
        <fullName evidence="15">Riboflavin biosynthesis protein</fullName>
    </recommendedName>
    <domain>
        <recommendedName>
            <fullName evidence="15">Riboflavin kinase</fullName>
            <ecNumber evidence="15">2.7.1.26</ecNumber>
        </recommendedName>
        <alternativeName>
            <fullName evidence="15">Flavokinase</fullName>
        </alternativeName>
    </domain>
    <domain>
        <recommendedName>
            <fullName evidence="15">FMN adenylyltransferase</fullName>
            <ecNumber evidence="15">2.7.7.2</ecNumber>
        </recommendedName>
        <alternativeName>
            <fullName evidence="15">FAD pyrophosphorylase</fullName>
        </alternativeName>
        <alternativeName>
            <fullName evidence="15">FAD synthase</fullName>
        </alternativeName>
    </domain>
</protein>
<dbReference type="PIRSF" id="PIRSF004491">
    <property type="entry name" value="FAD_Synth"/>
    <property type="match status" value="1"/>
</dbReference>
<dbReference type="GO" id="GO:0006747">
    <property type="term" value="P:FAD biosynthetic process"/>
    <property type="evidence" value="ECO:0007669"/>
    <property type="project" value="UniProtKB-UniRule"/>
</dbReference>
<dbReference type="GO" id="GO:0008531">
    <property type="term" value="F:riboflavin kinase activity"/>
    <property type="evidence" value="ECO:0007669"/>
    <property type="project" value="UniProtKB-UniRule"/>
</dbReference>
<keyword evidence="8 15" id="KW-0547">Nucleotide-binding</keyword>
<dbReference type="GO" id="GO:0005524">
    <property type="term" value="F:ATP binding"/>
    <property type="evidence" value="ECO:0007669"/>
    <property type="project" value="UniProtKB-UniRule"/>
</dbReference>
<dbReference type="Pfam" id="PF01687">
    <property type="entry name" value="Flavokinase"/>
    <property type="match status" value="1"/>
</dbReference>
<keyword evidence="5 15" id="KW-0288">FMN</keyword>
<dbReference type="Proteomes" id="UP000216035">
    <property type="component" value="Unassembled WGS sequence"/>
</dbReference>
<dbReference type="InterPro" id="IPR015865">
    <property type="entry name" value="Riboflavin_kinase_bac/euk"/>
</dbReference>